<dbReference type="Gene3D" id="1.10.260.40">
    <property type="entry name" value="lambda repressor-like DNA-binding domains"/>
    <property type="match status" value="1"/>
</dbReference>
<name>A0A2I5KGA7_STRSU</name>
<comment type="caution">
    <text evidence="2">The sequence shown here is derived from an EMBL/GenBank/DDBJ whole genome shotgun (WGS) entry which is preliminary data.</text>
</comment>
<dbReference type="RefSeq" id="WP_029743928.1">
    <property type="nucleotide sequence ID" value="NZ_CP024974.1"/>
</dbReference>
<dbReference type="Pfam" id="PF01381">
    <property type="entry name" value="HTH_3"/>
    <property type="match status" value="1"/>
</dbReference>
<dbReference type="SUPFAM" id="SSF47413">
    <property type="entry name" value="lambda repressor-like DNA-binding domains"/>
    <property type="match status" value="1"/>
</dbReference>
<dbReference type="GO" id="GO:0003677">
    <property type="term" value="F:DNA binding"/>
    <property type="evidence" value="ECO:0007669"/>
    <property type="project" value="UniProtKB-KW"/>
</dbReference>
<dbReference type="EMBL" id="SSXL01000003">
    <property type="protein sequence ID" value="TII03800.1"/>
    <property type="molecule type" value="Genomic_DNA"/>
</dbReference>
<proteinExistence type="predicted"/>
<keyword evidence="1" id="KW-0238">DNA-binding</keyword>
<dbReference type="SMART" id="SM00530">
    <property type="entry name" value="HTH_XRE"/>
    <property type="match status" value="1"/>
</dbReference>
<protein>
    <submittedName>
        <fullName evidence="2">Helix-turn-helix transcriptional regulator</fullName>
    </submittedName>
</protein>
<dbReference type="InterPro" id="IPR010982">
    <property type="entry name" value="Lambda_DNA-bd_dom_sf"/>
</dbReference>
<dbReference type="Proteomes" id="UP000309259">
    <property type="component" value="Unassembled WGS sequence"/>
</dbReference>
<dbReference type="CDD" id="cd00093">
    <property type="entry name" value="HTH_XRE"/>
    <property type="match status" value="1"/>
</dbReference>
<dbReference type="PANTHER" id="PTHR46558:SF4">
    <property type="entry name" value="DNA-BIDING PHAGE PROTEIN"/>
    <property type="match status" value="1"/>
</dbReference>
<evidence type="ECO:0000313" key="2">
    <source>
        <dbReference type="EMBL" id="TII03800.1"/>
    </source>
</evidence>
<dbReference type="PANTHER" id="PTHR46558">
    <property type="entry name" value="TRACRIPTIONAL REGULATORY PROTEIN-RELATED-RELATED"/>
    <property type="match status" value="1"/>
</dbReference>
<dbReference type="AlphaFoldDB" id="A0A2I5KGA7"/>
<dbReference type="PROSITE" id="PS50943">
    <property type="entry name" value="HTH_CROC1"/>
    <property type="match status" value="1"/>
</dbReference>
<organism evidence="2 3">
    <name type="scientific">Streptococcus suis</name>
    <dbReference type="NCBI Taxonomy" id="1307"/>
    <lineage>
        <taxon>Bacteria</taxon>
        <taxon>Bacillati</taxon>
        <taxon>Bacillota</taxon>
        <taxon>Bacilli</taxon>
        <taxon>Lactobacillales</taxon>
        <taxon>Streptococcaceae</taxon>
        <taxon>Streptococcus</taxon>
    </lineage>
</organism>
<evidence type="ECO:0000256" key="1">
    <source>
        <dbReference type="ARBA" id="ARBA00023125"/>
    </source>
</evidence>
<gene>
    <name evidence="2" type="ORF">FAJ35_01180</name>
</gene>
<reference evidence="2 3" key="1">
    <citation type="submission" date="2019-04" db="EMBL/GenBank/DDBJ databases">
        <title>Genome analysis of Streptococcus suis strain WUSS327.</title>
        <authorList>
            <person name="Chen H."/>
            <person name="Gao X."/>
            <person name="Wu Z."/>
        </authorList>
    </citation>
    <scope>NUCLEOTIDE SEQUENCE [LARGE SCALE GENOMIC DNA]</scope>
    <source>
        <strain evidence="2 3">WUSS327</strain>
    </source>
</reference>
<accession>A0A2I5KGA7</accession>
<evidence type="ECO:0000313" key="3">
    <source>
        <dbReference type="Proteomes" id="UP000309259"/>
    </source>
</evidence>
<sequence>MFSASKLKEYRLTNHLSQTAIANELGVTRATLSAWETGKTVPNKKHLKELAQVLHIEASNLQEEHPHLTLYKQLNKTNKKKVDELTHNLLMEQKGSVAKF</sequence>
<dbReference type="InterPro" id="IPR001387">
    <property type="entry name" value="Cro/C1-type_HTH"/>
</dbReference>